<reference evidence="1 2" key="1">
    <citation type="journal article" date="2019" name="Int. J. Syst. Evol. Microbiol.">
        <title>The Global Catalogue of Microorganisms (GCM) 10K type strain sequencing project: providing services to taxonomists for standard genome sequencing and annotation.</title>
        <authorList>
            <consortium name="The Broad Institute Genomics Platform"/>
            <consortium name="The Broad Institute Genome Sequencing Center for Infectious Disease"/>
            <person name="Wu L."/>
            <person name="Ma J."/>
        </authorList>
    </citation>
    <scope>NUCLEOTIDE SEQUENCE [LARGE SCALE GENOMIC DNA]</scope>
    <source>
        <strain evidence="1 2">JCM 11444</strain>
    </source>
</reference>
<proteinExistence type="predicted"/>
<sequence length="83" mass="8678">MFDGLAANAPALRRVIDNSHLTGAGLLDARRAAADLESGIAGAPTPLGNLHALLVTELWLARLNETAAYAAWWQPAEGSTLCP</sequence>
<keyword evidence="2" id="KW-1185">Reference proteome</keyword>
<protein>
    <submittedName>
        <fullName evidence="1">Uncharacterized protein</fullName>
    </submittedName>
</protein>
<dbReference type="Proteomes" id="UP001500418">
    <property type="component" value="Unassembled WGS sequence"/>
</dbReference>
<comment type="caution">
    <text evidence="1">The sequence shown here is derived from an EMBL/GenBank/DDBJ whole genome shotgun (WGS) entry which is preliminary data.</text>
</comment>
<organism evidence="1 2">
    <name type="scientific">Streptomyces rhizosphaericus</name>
    <dbReference type="NCBI Taxonomy" id="114699"/>
    <lineage>
        <taxon>Bacteria</taxon>
        <taxon>Bacillati</taxon>
        <taxon>Actinomycetota</taxon>
        <taxon>Actinomycetes</taxon>
        <taxon>Kitasatosporales</taxon>
        <taxon>Streptomycetaceae</taxon>
        <taxon>Streptomyces</taxon>
        <taxon>Streptomyces violaceusniger group</taxon>
    </lineage>
</organism>
<dbReference type="EMBL" id="BAAAID010000146">
    <property type="protein sequence ID" value="GAA0961950.1"/>
    <property type="molecule type" value="Genomic_DNA"/>
</dbReference>
<evidence type="ECO:0000313" key="2">
    <source>
        <dbReference type="Proteomes" id="UP001500418"/>
    </source>
</evidence>
<gene>
    <name evidence="1" type="ORF">GCM10009575_096670</name>
</gene>
<evidence type="ECO:0000313" key="1">
    <source>
        <dbReference type="EMBL" id="GAA0961950.1"/>
    </source>
</evidence>
<name>A0ABN1RR06_9ACTN</name>
<accession>A0ABN1RR06</accession>